<dbReference type="SUPFAM" id="SSF48452">
    <property type="entry name" value="TPR-like"/>
    <property type="match status" value="2"/>
</dbReference>
<evidence type="ECO:0000256" key="3">
    <source>
        <dbReference type="ARBA" id="ARBA00022737"/>
    </source>
</evidence>
<evidence type="ECO:0000256" key="1">
    <source>
        <dbReference type="ARBA" id="ARBA00004496"/>
    </source>
</evidence>
<dbReference type="SMART" id="SM00028">
    <property type="entry name" value="TPR"/>
    <property type="match status" value="6"/>
</dbReference>
<dbReference type="PANTHER" id="PTHR46630:SF1">
    <property type="entry name" value="TETRATRICOPEPTIDE REPEAT PROTEIN 29"/>
    <property type="match status" value="1"/>
</dbReference>
<protein>
    <recommendedName>
        <fullName evidence="8">Tetratricopeptide repeat protein</fullName>
    </recommendedName>
</protein>
<keyword evidence="7" id="KW-1185">Reference proteome</keyword>
<keyword evidence="2" id="KW-0963">Cytoplasm</keyword>
<evidence type="ECO:0000256" key="2">
    <source>
        <dbReference type="ARBA" id="ARBA00022490"/>
    </source>
</evidence>
<evidence type="ECO:0000313" key="6">
    <source>
        <dbReference type="EMBL" id="GLS06311.1"/>
    </source>
</evidence>
<gene>
    <name evidence="6" type="ORF">GCM10007860_34890</name>
</gene>
<dbReference type="Pfam" id="PF13181">
    <property type="entry name" value="TPR_8"/>
    <property type="match status" value="1"/>
</dbReference>
<evidence type="ECO:0000256" key="4">
    <source>
        <dbReference type="ARBA" id="ARBA00022803"/>
    </source>
</evidence>
<keyword evidence="4" id="KW-0802">TPR repeat</keyword>
<reference evidence="7" key="1">
    <citation type="journal article" date="2019" name="Int. J. Syst. Evol. Microbiol.">
        <title>The Global Catalogue of Microorganisms (GCM) 10K type strain sequencing project: providing services to taxonomists for standard genome sequencing and annotation.</title>
        <authorList>
            <consortium name="The Broad Institute Genomics Platform"/>
            <consortium name="The Broad Institute Genome Sequencing Center for Infectious Disease"/>
            <person name="Wu L."/>
            <person name="Ma J."/>
        </authorList>
    </citation>
    <scope>NUCLEOTIDE SEQUENCE [LARGE SCALE GENOMIC DNA]</scope>
    <source>
        <strain evidence="7">NBRC 104970</strain>
    </source>
</reference>
<dbReference type="InterPro" id="IPR051476">
    <property type="entry name" value="Bac_ResReg_Asp_Phosphatase"/>
</dbReference>
<dbReference type="PANTHER" id="PTHR46630">
    <property type="entry name" value="TETRATRICOPEPTIDE REPEAT PROTEIN 29"/>
    <property type="match status" value="1"/>
</dbReference>
<dbReference type="Pfam" id="PF13424">
    <property type="entry name" value="TPR_12"/>
    <property type="match status" value="1"/>
</dbReference>
<comment type="similarity">
    <text evidence="5">Belongs to the Rap family.</text>
</comment>
<name>A0ABQ6C0K4_9NEIS</name>
<accession>A0ABQ6C0K4</accession>
<sequence>MTPLDAFRDELRPLAVAAANGSPEPPAVAADLVARARRFGDPATLACALVTLGHAHQHVGALADAQAAFRAAVPLYAQAGDEHASVEAQVELGYSHYAAGEYPRALATWLDSLEQVRERRDLHHGTRVYLGVGKVYYALEDFGSALRYHELALQLVRGLDSPKLCCEVLINIAGDAYRQQHFDRAQRALAEAAELLAGPVSNHVWEAEVESYLGLIHFARGEYPAAREKLDHAFAIHQENQNLWGKSHVLLALGRTHARLGELERAEACLTSADELAGQARLDNVSRQAAELLADLAQRRGDFAAALRYCKRVHALVAGEHAAPPALHLGRQVTERLRRGVLRLRMEHARRRLQSTSGAKG</sequence>
<evidence type="ECO:0008006" key="8">
    <source>
        <dbReference type="Google" id="ProtNLM"/>
    </source>
</evidence>
<proteinExistence type="inferred from homology"/>
<evidence type="ECO:0000256" key="5">
    <source>
        <dbReference type="ARBA" id="ARBA00038253"/>
    </source>
</evidence>
<dbReference type="Gene3D" id="1.25.40.10">
    <property type="entry name" value="Tetratricopeptide repeat domain"/>
    <property type="match status" value="2"/>
</dbReference>
<dbReference type="Proteomes" id="UP001156836">
    <property type="component" value="Unassembled WGS sequence"/>
</dbReference>
<dbReference type="InterPro" id="IPR011990">
    <property type="entry name" value="TPR-like_helical_dom_sf"/>
</dbReference>
<dbReference type="EMBL" id="BSOZ01000131">
    <property type="protein sequence ID" value="GLS06311.1"/>
    <property type="molecule type" value="Genomic_DNA"/>
</dbReference>
<keyword evidence="3" id="KW-0677">Repeat</keyword>
<comment type="caution">
    <text evidence="6">The sequence shown here is derived from an EMBL/GenBank/DDBJ whole genome shotgun (WGS) entry which is preliminary data.</text>
</comment>
<dbReference type="RefSeq" id="WP_018748955.1">
    <property type="nucleotide sequence ID" value="NZ_BSOZ01000131.1"/>
</dbReference>
<evidence type="ECO:0000313" key="7">
    <source>
        <dbReference type="Proteomes" id="UP001156836"/>
    </source>
</evidence>
<dbReference type="InterPro" id="IPR019734">
    <property type="entry name" value="TPR_rpt"/>
</dbReference>
<comment type="subcellular location">
    <subcellularLocation>
        <location evidence="1">Cytoplasm</location>
    </subcellularLocation>
</comment>
<organism evidence="6 7">
    <name type="scientific">Chitiniphilus shinanonensis</name>
    <dbReference type="NCBI Taxonomy" id="553088"/>
    <lineage>
        <taxon>Bacteria</taxon>
        <taxon>Pseudomonadati</taxon>
        <taxon>Pseudomonadota</taxon>
        <taxon>Betaproteobacteria</taxon>
        <taxon>Neisseriales</taxon>
        <taxon>Chitinibacteraceae</taxon>
        <taxon>Chitiniphilus</taxon>
    </lineage>
</organism>